<feature type="transmembrane region" description="Helical" evidence="10">
    <location>
        <begin position="109"/>
        <end position="131"/>
    </location>
</feature>
<evidence type="ECO:0000256" key="7">
    <source>
        <dbReference type="ARBA" id="ARBA00023136"/>
    </source>
</evidence>
<sequence>MYKGVIFGLHHNQNLKIRFKVFLTIIAFAFLGAVQQLYQLFTTDFVLQATIQIFQKGAASFLILSSYSTIYYRFVTIKLIINRIKLDYENFSDEEELKIIKKYTKETKLYVCVVLGFFNLYIILVTSPSILNVFLYNFNFLDDGQLTLPLPVNDVTHAGLLFYSLFSYQIIMSFVLLSIGCLFYSLYLVIVQHACCQFRIIILKIRRPFNKNPKYMQNVLLFERPCEEFDWIVDIIKSYNNVTEFIDLINYFSKINYLIAVFFSMIFVIFDFIYIFQLLETLQYTRNTIEYGITVVGSILVLYLNFYVGQKLLDQSNAVLEELCKIPYYMLSIKTQKLLLFMITRCGKPSMLSIGGMFVSSHEVFAGVSGNKLF</sequence>
<evidence type="ECO:0000256" key="8">
    <source>
        <dbReference type="ARBA" id="ARBA00023170"/>
    </source>
</evidence>
<comment type="caution">
    <text evidence="11">The sequence shown here is derived from an EMBL/GenBank/DDBJ whole genome shotgun (WGS) entry which is preliminary data.</text>
</comment>
<accession>A0ABD2A1F7</accession>
<dbReference type="PANTHER" id="PTHR21137">
    <property type="entry name" value="ODORANT RECEPTOR"/>
    <property type="match status" value="1"/>
</dbReference>
<evidence type="ECO:0000256" key="3">
    <source>
        <dbReference type="ARBA" id="ARBA00022606"/>
    </source>
</evidence>
<evidence type="ECO:0000256" key="6">
    <source>
        <dbReference type="ARBA" id="ARBA00022989"/>
    </source>
</evidence>
<organism evidence="11 12">
    <name type="scientific">Vespula squamosa</name>
    <name type="common">Southern yellow jacket</name>
    <name type="synonym">Wasp</name>
    <dbReference type="NCBI Taxonomy" id="30214"/>
    <lineage>
        <taxon>Eukaryota</taxon>
        <taxon>Metazoa</taxon>
        <taxon>Ecdysozoa</taxon>
        <taxon>Arthropoda</taxon>
        <taxon>Hexapoda</taxon>
        <taxon>Insecta</taxon>
        <taxon>Pterygota</taxon>
        <taxon>Neoptera</taxon>
        <taxon>Endopterygota</taxon>
        <taxon>Hymenoptera</taxon>
        <taxon>Apocrita</taxon>
        <taxon>Aculeata</taxon>
        <taxon>Vespoidea</taxon>
        <taxon>Vespidae</taxon>
        <taxon>Vespinae</taxon>
        <taxon>Vespula</taxon>
    </lineage>
</organism>
<evidence type="ECO:0000256" key="5">
    <source>
        <dbReference type="ARBA" id="ARBA00022725"/>
    </source>
</evidence>
<evidence type="ECO:0000256" key="9">
    <source>
        <dbReference type="ARBA" id="ARBA00023224"/>
    </source>
</evidence>
<reference evidence="11 12" key="1">
    <citation type="journal article" date="2024" name="Ann. Entomol. Soc. Am.">
        <title>Genomic analyses of the southern and eastern yellowjacket wasps (Hymenoptera: Vespidae) reveal evolutionary signatures of social life.</title>
        <authorList>
            <person name="Catto M.A."/>
            <person name="Caine P.B."/>
            <person name="Orr S.E."/>
            <person name="Hunt B.G."/>
            <person name="Goodisman M.A.D."/>
        </authorList>
    </citation>
    <scope>NUCLEOTIDE SEQUENCE [LARGE SCALE GENOMIC DNA]</scope>
    <source>
        <strain evidence="11">233</strain>
        <tissue evidence="11">Head and thorax</tissue>
    </source>
</reference>
<dbReference type="InterPro" id="IPR004117">
    <property type="entry name" value="7tm6_olfct_rcpt"/>
</dbReference>
<evidence type="ECO:0000313" key="11">
    <source>
        <dbReference type="EMBL" id="KAL2714466.1"/>
    </source>
</evidence>
<dbReference type="GO" id="GO:0005886">
    <property type="term" value="C:plasma membrane"/>
    <property type="evidence" value="ECO:0007669"/>
    <property type="project" value="UniProtKB-SubCell"/>
</dbReference>
<dbReference type="AlphaFoldDB" id="A0ABD2A1F7"/>
<dbReference type="Pfam" id="PF02949">
    <property type="entry name" value="7tm_6"/>
    <property type="match status" value="1"/>
</dbReference>
<evidence type="ECO:0000256" key="4">
    <source>
        <dbReference type="ARBA" id="ARBA00022692"/>
    </source>
</evidence>
<keyword evidence="5 10" id="KW-0552">Olfaction</keyword>
<keyword evidence="3 10" id="KW-0716">Sensory transduction</keyword>
<dbReference type="EMBL" id="JAUDFV010000156">
    <property type="protein sequence ID" value="KAL2714466.1"/>
    <property type="molecule type" value="Genomic_DNA"/>
</dbReference>
<protein>
    <recommendedName>
        <fullName evidence="10">Odorant receptor</fullName>
    </recommendedName>
</protein>
<dbReference type="GO" id="GO:0007608">
    <property type="term" value="P:sensory perception of smell"/>
    <property type="evidence" value="ECO:0007669"/>
    <property type="project" value="UniProtKB-KW"/>
</dbReference>
<gene>
    <name evidence="11" type="ORF">V1478_015651</name>
</gene>
<proteinExistence type="inferred from homology"/>
<keyword evidence="12" id="KW-1185">Reference proteome</keyword>
<dbReference type="Proteomes" id="UP001607302">
    <property type="component" value="Unassembled WGS sequence"/>
</dbReference>
<comment type="subcellular location">
    <subcellularLocation>
        <location evidence="1 10">Cell membrane</location>
        <topology evidence="1 10">Multi-pass membrane protein</topology>
    </subcellularLocation>
</comment>
<feature type="transmembrane region" description="Helical" evidence="10">
    <location>
        <begin position="170"/>
        <end position="190"/>
    </location>
</feature>
<evidence type="ECO:0000256" key="10">
    <source>
        <dbReference type="RuleBase" id="RU351113"/>
    </source>
</evidence>
<keyword evidence="4 10" id="KW-0812">Transmembrane</keyword>
<keyword evidence="6 10" id="KW-1133">Transmembrane helix</keyword>
<feature type="transmembrane region" description="Helical" evidence="10">
    <location>
        <begin position="53"/>
        <end position="75"/>
    </location>
</feature>
<keyword evidence="7 10" id="KW-0472">Membrane</keyword>
<dbReference type="GO" id="GO:0007165">
    <property type="term" value="P:signal transduction"/>
    <property type="evidence" value="ECO:0007669"/>
    <property type="project" value="UniProtKB-KW"/>
</dbReference>
<name>A0ABD2A1F7_VESSQ</name>
<comment type="similarity">
    <text evidence="10">Belongs to the insect chemoreceptor superfamily. Heteromeric odorant receptor channel (TC 1.A.69) family.</text>
</comment>
<keyword evidence="2" id="KW-1003">Cell membrane</keyword>
<keyword evidence="9 10" id="KW-0807">Transducer</keyword>
<evidence type="ECO:0000313" key="12">
    <source>
        <dbReference type="Proteomes" id="UP001607302"/>
    </source>
</evidence>
<keyword evidence="8 10" id="KW-0675">Receptor</keyword>
<feature type="transmembrane region" description="Helical" evidence="10">
    <location>
        <begin position="255"/>
        <end position="276"/>
    </location>
</feature>
<comment type="caution">
    <text evidence="10">Lacks conserved residue(s) required for the propagation of feature annotation.</text>
</comment>
<feature type="transmembrane region" description="Helical" evidence="10">
    <location>
        <begin position="288"/>
        <end position="308"/>
    </location>
</feature>
<feature type="transmembrane region" description="Helical" evidence="10">
    <location>
        <begin position="21"/>
        <end position="41"/>
    </location>
</feature>
<evidence type="ECO:0000256" key="2">
    <source>
        <dbReference type="ARBA" id="ARBA00022475"/>
    </source>
</evidence>
<dbReference type="PANTHER" id="PTHR21137:SF35">
    <property type="entry name" value="ODORANT RECEPTOR 19A-RELATED"/>
    <property type="match status" value="1"/>
</dbReference>
<evidence type="ECO:0000256" key="1">
    <source>
        <dbReference type="ARBA" id="ARBA00004651"/>
    </source>
</evidence>